<name>A0A9P7YCY4_9HELO</name>
<dbReference type="EMBL" id="MU251607">
    <property type="protein sequence ID" value="KAG9231351.1"/>
    <property type="molecule type" value="Genomic_DNA"/>
</dbReference>
<comment type="caution">
    <text evidence="3">The sequence shown here is derived from an EMBL/GenBank/DDBJ whole genome shotgun (WGS) entry which is preliminary data.</text>
</comment>
<organism evidence="3 4">
    <name type="scientific">Amylocarpus encephaloides</name>
    <dbReference type="NCBI Taxonomy" id="45428"/>
    <lineage>
        <taxon>Eukaryota</taxon>
        <taxon>Fungi</taxon>
        <taxon>Dikarya</taxon>
        <taxon>Ascomycota</taxon>
        <taxon>Pezizomycotina</taxon>
        <taxon>Leotiomycetes</taxon>
        <taxon>Helotiales</taxon>
        <taxon>Helotiales incertae sedis</taxon>
        <taxon>Amylocarpus</taxon>
    </lineage>
</organism>
<dbReference type="Proteomes" id="UP000824998">
    <property type="component" value="Unassembled WGS sequence"/>
</dbReference>
<evidence type="ECO:0000313" key="4">
    <source>
        <dbReference type="Proteomes" id="UP000824998"/>
    </source>
</evidence>
<evidence type="ECO:0000313" key="3">
    <source>
        <dbReference type="EMBL" id="KAG9231351.1"/>
    </source>
</evidence>
<feature type="region of interest" description="Disordered" evidence="1">
    <location>
        <begin position="1"/>
        <end position="25"/>
    </location>
</feature>
<evidence type="ECO:0000256" key="1">
    <source>
        <dbReference type="SAM" id="MobiDB-lite"/>
    </source>
</evidence>
<proteinExistence type="predicted"/>
<keyword evidence="4" id="KW-1185">Reference proteome</keyword>
<dbReference type="AlphaFoldDB" id="A0A9P7YCY4"/>
<protein>
    <recommendedName>
        <fullName evidence="2">2EXR domain-containing protein</fullName>
    </recommendedName>
</protein>
<reference evidence="3" key="1">
    <citation type="journal article" date="2021" name="IMA Fungus">
        <title>Genomic characterization of three marine fungi, including Emericellopsis atlantica sp. nov. with signatures of a generalist lifestyle and marine biomass degradation.</title>
        <authorList>
            <person name="Hagestad O.C."/>
            <person name="Hou L."/>
            <person name="Andersen J.H."/>
            <person name="Hansen E.H."/>
            <person name="Altermark B."/>
            <person name="Li C."/>
            <person name="Kuhnert E."/>
            <person name="Cox R.J."/>
            <person name="Crous P.W."/>
            <person name="Spatafora J.W."/>
            <person name="Lail K."/>
            <person name="Amirebrahimi M."/>
            <person name="Lipzen A."/>
            <person name="Pangilinan J."/>
            <person name="Andreopoulos W."/>
            <person name="Hayes R.D."/>
            <person name="Ng V."/>
            <person name="Grigoriev I.V."/>
            <person name="Jackson S.A."/>
            <person name="Sutton T.D.S."/>
            <person name="Dobson A.D.W."/>
            <person name="Rama T."/>
        </authorList>
    </citation>
    <scope>NUCLEOTIDE SEQUENCE</scope>
    <source>
        <strain evidence="3">TRa018bII</strain>
    </source>
</reference>
<accession>A0A9P7YCY4</accession>
<dbReference type="OrthoDB" id="3565455at2759"/>
<sequence>MSPFPDDHHFDPSAAQEETATSALHSDPAVKEPVLSMDIDLEFSTSFLPLPLTEFIFYPKLPVELQIIIWKYYVQELPPRFVSLSWSLKQILPIHQEPLSICSASRSVFQVMYEPIFASERGGSGPFIRANLDKDVLVFKYGMVVQDYGAYNTMRMREGVAERVKHWGQWSHDSRIFHEGHVPNVVETHGLYSLFLTCETITTLHLPPSLQEPKLFWKINEEKFKNGDYELKELNSSSAIDKSLDKSKWWKKEWKRNVPLMKSYGVVHPKVCPKLRQLKVELVYGWARSQNDK</sequence>
<evidence type="ECO:0000259" key="2">
    <source>
        <dbReference type="Pfam" id="PF20150"/>
    </source>
</evidence>
<feature type="compositionally biased region" description="Basic and acidic residues" evidence="1">
    <location>
        <begin position="1"/>
        <end position="11"/>
    </location>
</feature>
<gene>
    <name evidence="3" type="ORF">BJ875DRAFT_469765</name>
</gene>
<dbReference type="Pfam" id="PF20150">
    <property type="entry name" value="2EXR"/>
    <property type="match status" value="1"/>
</dbReference>
<feature type="domain" description="2EXR" evidence="2">
    <location>
        <begin position="55"/>
        <end position="137"/>
    </location>
</feature>
<dbReference type="InterPro" id="IPR045518">
    <property type="entry name" value="2EXR"/>
</dbReference>